<dbReference type="CDD" id="cd16377">
    <property type="entry name" value="23S_rRNA_IVP_like"/>
    <property type="match status" value="1"/>
</dbReference>
<dbReference type="AlphaFoldDB" id="A0A1G7J7Y4"/>
<dbReference type="NCBIfam" id="TIGR02436">
    <property type="entry name" value="four helix bundle protein"/>
    <property type="match status" value="1"/>
</dbReference>
<organism evidence="1 2">
    <name type="scientific">Mucilaginibacter pineti</name>
    <dbReference type="NCBI Taxonomy" id="1391627"/>
    <lineage>
        <taxon>Bacteria</taxon>
        <taxon>Pseudomonadati</taxon>
        <taxon>Bacteroidota</taxon>
        <taxon>Sphingobacteriia</taxon>
        <taxon>Sphingobacteriales</taxon>
        <taxon>Sphingobacteriaceae</taxon>
        <taxon>Mucilaginibacter</taxon>
    </lineage>
</organism>
<evidence type="ECO:0000313" key="1">
    <source>
        <dbReference type="EMBL" id="SDF21030.1"/>
    </source>
</evidence>
<dbReference type="SUPFAM" id="SSF158446">
    <property type="entry name" value="IVS-encoded protein-like"/>
    <property type="match status" value="1"/>
</dbReference>
<protein>
    <submittedName>
        <fullName evidence="1">Four helix bundle protein</fullName>
    </submittedName>
</protein>
<dbReference type="Gene3D" id="1.20.1440.60">
    <property type="entry name" value="23S rRNA-intervening sequence"/>
    <property type="match status" value="1"/>
</dbReference>
<proteinExistence type="predicted"/>
<dbReference type="PANTHER" id="PTHR38471:SF2">
    <property type="entry name" value="FOUR HELIX BUNDLE PROTEIN"/>
    <property type="match status" value="1"/>
</dbReference>
<evidence type="ECO:0000313" key="2">
    <source>
        <dbReference type="Proteomes" id="UP000199072"/>
    </source>
</evidence>
<dbReference type="OrthoDB" id="9811959at2"/>
<gene>
    <name evidence="1" type="ORF">SAMN05216464_11488</name>
</gene>
<reference evidence="1 2" key="1">
    <citation type="submission" date="2016-10" db="EMBL/GenBank/DDBJ databases">
        <authorList>
            <person name="de Groot N.N."/>
        </authorList>
    </citation>
    <scope>NUCLEOTIDE SEQUENCE [LARGE SCALE GENOMIC DNA]</scope>
    <source>
        <strain evidence="1 2">47C3B</strain>
    </source>
</reference>
<keyword evidence="2" id="KW-1185">Reference proteome</keyword>
<accession>A0A1G7J7Y4</accession>
<dbReference type="InterPro" id="IPR036583">
    <property type="entry name" value="23S_rRNA_IVS_sf"/>
</dbReference>
<dbReference type="RefSeq" id="WP_091153729.1">
    <property type="nucleotide sequence ID" value="NZ_FNAI01000014.1"/>
</dbReference>
<sequence length="117" mass="13217">MSFKFEKLIVWQKSVDLSSAVHDLTKTFPKDELFVLTAQIKRAADSVSLNIAEGSTGQSNLEFNRFLGYALRSNIEVVGCLYLAQKRSLISQPDFAKLYQQCEEILVMLNALRVSLK</sequence>
<dbReference type="Pfam" id="PF05635">
    <property type="entry name" value="23S_rRNA_IVP"/>
    <property type="match status" value="1"/>
</dbReference>
<dbReference type="Proteomes" id="UP000199072">
    <property type="component" value="Unassembled WGS sequence"/>
</dbReference>
<name>A0A1G7J7Y4_9SPHI</name>
<dbReference type="STRING" id="1391627.SAMN05216464_11488"/>
<dbReference type="PANTHER" id="PTHR38471">
    <property type="entry name" value="FOUR HELIX BUNDLE PROTEIN"/>
    <property type="match status" value="1"/>
</dbReference>
<dbReference type="InterPro" id="IPR012657">
    <property type="entry name" value="23S_rRNA-intervening_sequence"/>
</dbReference>
<dbReference type="EMBL" id="FNAI01000014">
    <property type="protein sequence ID" value="SDF21030.1"/>
    <property type="molecule type" value="Genomic_DNA"/>
</dbReference>